<accession>A0A0K2GDW6</accession>
<protein>
    <submittedName>
        <fullName evidence="2">Uncharacterized protein</fullName>
    </submittedName>
</protein>
<keyword evidence="3" id="KW-1185">Reference proteome</keyword>
<dbReference type="PATRIC" id="fig|42253.5.peg.2706"/>
<organism evidence="2 3">
    <name type="scientific">Nitrospira moscoviensis</name>
    <dbReference type="NCBI Taxonomy" id="42253"/>
    <lineage>
        <taxon>Bacteria</taxon>
        <taxon>Pseudomonadati</taxon>
        <taxon>Nitrospirota</taxon>
        <taxon>Nitrospiria</taxon>
        <taxon>Nitrospirales</taxon>
        <taxon>Nitrospiraceae</taxon>
        <taxon>Nitrospira</taxon>
    </lineage>
</organism>
<name>A0A0K2GDW6_NITMO</name>
<dbReference type="Proteomes" id="UP000069205">
    <property type="component" value="Chromosome"/>
</dbReference>
<evidence type="ECO:0000313" key="2">
    <source>
        <dbReference type="EMBL" id="ALA59146.1"/>
    </source>
</evidence>
<feature type="region of interest" description="Disordered" evidence="1">
    <location>
        <begin position="1"/>
        <end position="20"/>
    </location>
</feature>
<dbReference type="EMBL" id="CP011801">
    <property type="protein sequence ID" value="ALA59146.1"/>
    <property type="molecule type" value="Genomic_DNA"/>
</dbReference>
<evidence type="ECO:0000256" key="1">
    <source>
        <dbReference type="SAM" id="MobiDB-lite"/>
    </source>
</evidence>
<dbReference type="AlphaFoldDB" id="A0A0K2GDW6"/>
<evidence type="ECO:0000313" key="3">
    <source>
        <dbReference type="Proteomes" id="UP000069205"/>
    </source>
</evidence>
<dbReference type="STRING" id="42253.NITMOv2_2736"/>
<reference evidence="2 3" key="1">
    <citation type="journal article" date="2015" name="Proc. Natl. Acad. Sci. U.S.A.">
        <title>Expanded metabolic versatility of ubiquitous nitrite-oxidizing bacteria from the genus Nitrospira.</title>
        <authorList>
            <person name="Koch H."/>
            <person name="Lucker S."/>
            <person name="Albertsen M."/>
            <person name="Kitzinger K."/>
            <person name="Herbold C."/>
            <person name="Spieck E."/>
            <person name="Nielsen P.H."/>
            <person name="Wagner M."/>
            <person name="Daims H."/>
        </authorList>
    </citation>
    <scope>NUCLEOTIDE SEQUENCE [LARGE SCALE GENOMIC DNA]</scope>
    <source>
        <strain evidence="2 3">NSP M-1</strain>
    </source>
</reference>
<proteinExistence type="predicted"/>
<sequence>MPPVNVHHARRGGTGEKSATGSIAFRSHLARHAPLPMNGRFSALLLGLLLAAAPPALAPHGAAAAESVDRRGGTMDRRDITLLVIEASRLRTALLNRIKATADQKADDPDLIPLQQVLLRLQIAEENVELSLGRLDTMPERVDDPHALPQAVETLKEAIDDAQAFAQAENEGR</sequence>
<gene>
    <name evidence="2" type="ORF">NITMOv2_2736</name>
</gene>
<dbReference type="KEGG" id="nmv:NITMOv2_2736"/>